<keyword evidence="5" id="KW-0680">Restriction system</keyword>
<evidence type="ECO:0000313" key="8">
    <source>
        <dbReference type="EMBL" id="PUA34700.1"/>
    </source>
</evidence>
<evidence type="ECO:0000256" key="4">
    <source>
        <dbReference type="ARBA" id="ARBA00022691"/>
    </source>
</evidence>
<dbReference type="PROSITE" id="PS51679">
    <property type="entry name" value="SAM_MT_C5"/>
    <property type="match status" value="1"/>
</dbReference>
<sequence>MRYTCIESFCGAGGLGTGLKKAGFSLLWAFDSNAAAVETYRLNVSSKAEVADALKLDIKEAMSKMGLKKGELTLLAGGPPCQGFSKQKRNGEKGDKRNRLIVKYVRLVQAIEPKFFLMENVDMFNKKRGKVYLALLIGGLKENYGIHVREINCADFGVPQSRKRTIIVGVRKDIGSEYVFPSSTHSLNSWVTVGQALRPLMKFEPPSDGSNHEKFPNHSIPKISEANIERISYVPQGSGRKCLPRRLQLPCHKKKTGWPDVYGRMQVNKPASTITGGFDNFTRGKFAHPFKNRPITAREAALLQGFDLYYEFKGTKGDVRSQIGNAVPPIIGELLGKSIIEYLEKNETRNNMLSELVSSTCNK</sequence>
<evidence type="ECO:0000256" key="5">
    <source>
        <dbReference type="ARBA" id="ARBA00022747"/>
    </source>
</evidence>
<feature type="active site" evidence="6">
    <location>
        <position position="81"/>
    </location>
</feature>
<dbReference type="NCBIfam" id="TIGR00675">
    <property type="entry name" value="dcm"/>
    <property type="match status" value="1"/>
</dbReference>
<dbReference type="PANTHER" id="PTHR10629:SF52">
    <property type="entry name" value="DNA (CYTOSINE-5)-METHYLTRANSFERASE 1"/>
    <property type="match status" value="1"/>
</dbReference>
<dbReference type="Gene3D" id="3.90.120.10">
    <property type="entry name" value="DNA Methylase, subunit A, domain 2"/>
    <property type="match status" value="1"/>
</dbReference>
<keyword evidence="3 6" id="KW-0808">Transferase</keyword>
<dbReference type="SUPFAM" id="SSF53335">
    <property type="entry name" value="S-adenosyl-L-methionine-dependent methyltransferases"/>
    <property type="match status" value="1"/>
</dbReference>
<dbReference type="GO" id="GO:0044027">
    <property type="term" value="P:negative regulation of gene expression via chromosomal CpG island methylation"/>
    <property type="evidence" value="ECO:0007669"/>
    <property type="project" value="TreeGrafter"/>
</dbReference>
<organism evidence="8 9">
    <name type="scientific">Paenibacillus elgii</name>
    <dbReference type="NCBI Taxonomy" id="189691"/>
    <lineage>
        <taxon>Bacteria</taxon>
        <taxon>Bacillati</taxon>
        <taxon>Bacillota</taxon>
        <taxon>Bacilli</taxon>
        <taxon>Bacillales</taxon>
        <taxon>Paenibacillaceae</taxon>
        <taxon>Paenibacillus</taxon>
    </lineage>
</organism>
<dbReference type="GO" id="GO:0032259">
    <property type="term" value="P:methylation"/>
    <property type="evidence" value="ECO:0007669"/>
    <property type="project" value="UniProtKB-KW"/>
</dbReference>
<comment type="caution">
    <text evidence="8">The sequence shown here is derived from an EMBL/GenBank/DDBJ whole genome shotgun (WGS) entry which is preliminary data.</text>
</comment>
<keyword evidence="2 6" id="KW-0489">Methyltransferase</keyword>
<dbReference type="GO" id="GO:0003886">
    <property type="term" value="F:DNA (cytosine-5-)-methyltransferase activity"/>
    <property type="evidence" value="ECO:0007669"/>
    <property type="project" value="UniProtKB-EC"/>
</dbReference>
<comment type="similarity">
    <text evidence="6 7">Belongs to the class I-like SAM-binding methyltransferase superfamily. C5-methyltransferase family.</text>
</comment>
<dbReference type="Pfam" id="PF00145">
    <property type="entry name" value="DNA_methylase"/>
    <property type="match status" value="1"/>
</dbReference>
<dbReference type="PRINTS" id="PR00105">
    <property type="entry name" value="C5METTRFRASE"/>
</dbReference>
<accession>A0A2T6FS10</accession>
<protein>
    <recommendedName>
        <fullName evidence="1">DNA (cytosine-5-)-methyltransferase</fullName>
        <ecNumber evidence="1">2.1.1.37</ecNumber>
    </recommendedName>
</protein>
<dbReference type="Proteomes" id="UP000244184">
    <property type="component" value="Unassembled WGS sequence"/>
</dbReference>
<keyword evidence="4 6" id="KW-0949">S-adenosyl-L-methionine</keyword>
<dbReference type="Gene3D" id="3.40.50.150">
    <property type="entry name" value="Vaccinia Virus protein VP39"/>
    <property type="match status" value="1"/>
</dbReference>
<evidence type="ECO:0000256" key="1">
    <source>
        <dbReference type="ARBA" id="ARBA00011975"/>
    </source>
</evidence>
<dbReference type="REBASE" id="267999">
    <property type="entry name" value="M.PelAC13ORF33000P"/>
</dbReference>
<dbReference type="RefSeq" id="WP_108534917.1">
    <property type="nucleotide sequence ID" value="NZ_PYHP01000099.1"/>
</dbReference>
<evidence type="ECO:0000256" key="2">
    <source>
        <dbReference type="ARBA" id="ARBA00022603"/>
    </source>
</evidence>
<reference evidence="8 9" key="1">
    <citation type="submission" date="2018-03" db="EMBL/GenBank/DDBJ databases">
        <title>Genome sequence of Paenibacillus elgii strain AC13 an antimicrobial compound producing bacteria.</title>
        <authorList>
            <person name="Kurokawa A.S."/>
            <person name="Araujo J.F."/>
            <person name="Costa R.A."/>
            <person name="Ortega D.B."/>
            <person name="Pires A.S."/>
            <person name="Pappas G.J.Jr."/>
            <person name="Franco O.L."/>
            <person name="Barreto C."/>
            <person name="Magalhaes B.S."/>
            <person name="Kruger R.H."/>
        </authorList>
    </citation>
    <scope>NUCLEOTIDE SEQUENCE [LARGE SCALE GENOMIC DNA]</scope>
    <source>
        <strain evidence="8 9">AC13</strain>
    </source>
</reference>
<dbReference type="AlphaFoldDB" id="A0A2T6FS10"/>
<dbReference type="GO" id="GO:0009307">
    <property type="term" value="P:DNA restriction-modification system"/>
    <property type="evidence" value="ECO:0007669"/>
    <property type="project" value="UniProtKB-KW"/>
</dbReference>
<dbReference type="InterPro" id="IPR001525">
    <property type="entry name" value="C5_MeTfrase"/>
</dbReference>
<name>A0A2T6FS10_9BACL</name>
<evidence type="ECO:0000313" key="9">
    <source>
        <dbReference type="Proteomes" id="UP000244184"/>
    </source>
</evidence>
<dbReference type="GO" id="GO:0003677">
    <property type="term" value="F:DNA binding"/>
    <property type="evidence" value="ECO:0007669"/>
    <property type="project" value="TreeGrafter"/>
</dbReference>
<dbReference type="InterPro" id="IPR029063">
    <property type="entry name" value="SAM-dependent_MTases_sf"/>
</dbReference>
<dbReference type="EMBL" id="PYHP01000099">
    <property type="protein sequence ID" value="PUA34700.1"/>
    <property type="molecule type" value="Genomic_DNA"/>
</dbReference>
<dbReference type="InterPro" id="IPR050390">
    <property type="entry name" value="C5-Methyltransferase"/>
</dbReference>
<evidence type="ECO:0000256" key="6">
    <source>
        <dbReference type="PROSITE-ProRule" id="PRU01016"/>
    </source>
</evidence>
<proteinExistence type="inferred from homology"/>
<evidence type="ECO:0000256" key="3">
    <source>
        <dbReference type="ARBA" id="ARBA00022679"/>
    </source>
</evidence>
<dbReference type="PANTHER" id="PTHR10629">
    <property type="entry name" value="CYTOSINE-SPECIFIC METHYLTRANSFERASE"/>
    <property type="match status" value="1"/>
</dbReference>
<evidence type="ECO:0000256" key="7">
    <source>
        <dbReference type="RuleBase" id="RU000416"/>
    </source>
</evidence>
<dbReference type="EC" id="2.1.1.37" evidence="1"/>
<gene>
    <name evidence="8" type="ORF">C8Z91_33000</name>
</gene>